<feature type="region of interest" description="Disordered" evidence="1">
    <location>
        <begin position="110"/>
        <end position="133"/>
    </location>
</feature>
<protein>
    <submittedName>
        <fullName evidence="2">Uncharacterized protein</fullName>
    </submittedName>
</protein>
<dbReference type="EMBL" id="PFED01000039">
    <property type="protein sequence ID" value="PJE63181.1"/>
    <property type="molecule type" value="Genomic_DNA"/>
</dbReference>
<evidence type="ECO:0000256" key="1">
    <source>
        <dbReference type="SAM" id="MobiDB-lite"/>
    </source>
</evidence>
<sequence length="166" mass="18636">MLGTKEPTIVQLMNQDEDMVELACTHEVHADGQIHMLAFLYNGVPVTTYHITQLQNGGMQVSARYNHNETGVLLPMPEHDTTFQQLPPLSDQHEQFITYSFILPENGTAYSPQASHKYEDRRPNSNGDFRSVPLPIPTTYPNNYLPFMGHVVHQLQTAVTAISTSA</sequence>
<gene>
    <name evidence="2" type="ORF">COU88_00905</name>
</gene>
<name>A0A2M8KTF3_9BACT</name>
<reference evidence="3" key="1">
    <citation type="submission" date="2017-09" db="EMBL/GenBank/DDBJ databases">
        <title>Depth-based differentiation of microbial function through sediment-hosted aquifers and enrichment of novel symbionts in the deep terrestrial subsurface.</title>
        <authorList>
            <person name="Probst A.J."/>
            <person name="Ladd B."/>
            <person name="Jarett J.K."/>
            <person name="Geller-Mcgrath D.E."/>
            <person name="Sieber C.M.K."/>
            <person name="Emerson J.B."/>
            <person name="Anantharaman K."/>
            <person name="Thomas B.C."/>
            <person name="Malmstrom R."/>
            <person name="Stieglmeier M."/>
            <person name="Klingl A."/>
            <person name="Woyke T."/>
            <person name="Ryan C.M."/>
            <person name="Banfield J.F."/>
        </authorList>
    </citation>
    <scope>NUCLEOTIDE SEQUENCE [LARGE SCALE GENOMIC DNA]</scope>
</reference>
<organism evidence="2 3">
    <name type="scientific">Candidatus Roizmanbacteria bacterium CG10_big_fil_rev_8_21_14_0_10_39_6</name>
    <dbReference type="NCBI Taxonomy" id="1974853"/>
    <lineage>
        <taxon>Bacteria</taxon>
        <taxon>Candidatus Roizmaniibacteriota</taxon>
    </lineage>
</organism>
<proteinExistence type="predicted"/>
<accession>A0A2M8KTF3</accession>
<dbReference type="Proteomes" id="UP000229554">
    <property type="component" value="Unassembled WGS sequence"/>
</dbReference>
<dbReference type="AlphaFoldDB" id="A0A2M8KTF3"/>
<evidence type="ECO:0000313" key="3">
    <source>
        <dbReference type="Proteomes" id="UP000229554"/>
    </source>
</evidence>
<comment type="caution">
    <text evidence="2">The sequence shown here is derived from an EMBL/GenBank/DDBJ whole genome shotgun (WGS) entry which is preliminary data.</text>
</comment>
<evidence type="ECO:0000313" key="2">
    <source>
        <dbReference type="EMBL" id="PJE63181.1"/>
    </source>
</evidence>